<feature type="region of interest" description="Disordered" evidence="1">
    <location>
        <begin position="466"/>
        <end position="530"/>
    </location>
</feature>
<dbReference type="OrthoDB" id="2157641at2759"/>
<feature type="compositionally biased region" description="Low complexity" evidence="1">
    <location>
        <begin position="467"/>
        <end position="485"/>
    </location>
</feature>
<keyword evidence="4" id="KW-1185">Reference proteome</keyword>
<feature type="compositionally biased region" description="Low complexity" evidence="1">
    <location>
        <begin position="161"/>
        <end position="175"/>
    </location>
</feature>
<evidence type="ECO:0000313" key="3">
    <source>
        <dbReference type="EMBL" id="THH27852.1"/>
    </source>
</evidence>
<accession>A0A4S4MPD2</accession>
<protein>
    <recommendedName>
        <fullName evidence="2">SEC7 domain-containing protein</fullName>
    </recommendedName>
</protein>
<feature type="region of interest" description="Disordered" evidence="1">
    <location>
        <begin position="187"/>
        <end position="242"/>
    </location>
</feature>
<feature type="compositionally biased region" description="Polar residues" evidence="1">
    <location>
        <begin position="17"/>
        <end position="28"/>
    </location>
</feature>
<feature type="compositionally biased region" description="Polar residues" evidence="1">
    <location>
        <begin position="289"/>
        <end position="298"/>
    </location>
</feature>
<feature type="compositionally biased region" description="Basic and acidic residues" evidence="1">
    <location>
        <begin position="340"/>
        <end position="349"/>
    </location>
</feature>
<feature type="compositionally biased region" description="Polar residues" evidence="1">
    <location>
        <begin position="766"/>
        <end position="792"/>
    </location>
</feature>
<dbReference type="PANTHER" id="PTHR10663">
    <property type="entry name" value="GUANYL-NUCLEOTIDE EXCHANGE FACTOR"/>
    <property type="match status" value="1"/>
</dbReference>
<proteinExistence type="predicted"/>
<dbReference type="InterPro" id="IPR023394">
    <property type="entry name" value="Sec7_C_sf"/>
</dbReference>
<evidence type="ECO:0000256" key="1">
    <source>
        <dbReference type="SAM" id="MobiDB-lite"/>
    </source>
</evidence>
<evidence type="ECO:0000259" key="2">
    <source>
        <dbReference type="PROSITE" id="PS50190"/>
    </source>
</evidence>
<feature type="region of interest" description="Disordered" evidence="1">
    <location>
        <begin position="720"/>
        <end position="743"/>
    </location>
</feature>
<dbReference type="Proteomes" id="UP000308730">
    <property type="component" value="Unassembled WGS sequence"/>
</dbReference>
<feature type="region of interest" description="Disordered" evidence="1">
    <location>
        <begin position="763"/>
        <end position="792"/>
    </location>
</feature>
<dbReference type="Pfam" id="PF01369">
    <property type="entry name" value="Sec7"/>
    <property type="match status" value="1"/>
</dbReference>
<dbReference type="SMART" id="SM00222">
    <property type="entry name" value="Sec7"/>
    <property type="match status" value="1"/>
</dbReference>
<feature type="region of interest" description="Disordered" evidence="1">
    <location>
        <begin position="1"/>
        <end position="175"/>
    </location>
</feature>
<dbReference type="Gene3D" id="1.10.1000.11">
    <property type="entry name" value="Arf Nucleotide-binding Site Opener,domain 2"/>
    <property type="match status" value="1"/>
</dbReference>
<dbReference type="InterPro" id="IPR000904">
    <property type="entry name" value="Sec7_dom"/>
</dbReference>
<dbReference type="EMBL" id="SGPM01000220">
    <property type="protein sequence ID" value="THH27852.1"/>
    <property type="molecule type" value="Genomic_DNA"/>
</dbReference>
<dbReference type="InterPro" id="IPR035999">
    <property type="entry name" value="Sec7_dom_sf"/>
</dbReference>
<dbReference type="InterPro" id="IPR001849">
    <property type="entry name" value="PH_domain"/>
</dbReference>
<dbReference type="InterPro" id="IPR041681">
    <property type="entry name" value="PH_9"/>
</dbReference>
<dbReference type="Pfam" id="PF15410">
    <property type="entry name" value="PH_9"/>
    <property type="match status" value="1"/>
</dbReference>
<reference evidence="3 4" key="1">
    <citation type="submission" date="2019-02" db="EMBL/GenBank/DDBJ databases">
        <title>Genome sequencing of the rare red list fungi Antrodiella citrinella (Flaviporus citrinellus).</title>
        <authorList>
            <person name="Buettner E."/>
            <person name="Kellner H."/>
        </authorList>
    </citation>
    <scope>NUCLEOTIDE SEQUENCE [LARGE SCALE GENOMIC DNA]</scope>
    <source>
        <strain evidence="3 4">DSM 108506</strain>
    </source>
</reference>
<feature type="compositionally biased region" description="Low complexity" evidence="1">
    <location>
        <begin position="199"/>
        <end position="210"/>
    </location>
</feature>
<dbReference type="SUPFAM" id="SSF50729">
    <property type="entry name" value="PH domain-like"/>
    <property type="match status" value="1"/>
</dbReference>
<feature type="compositionally biased region" description="Basic and acidic residues" evidence="1">
    <location>
        <begin position="77"/>
        <end position="87"/>
    </location>
</feature>
<dbReference type="CDD" id="cd00171">
    <property type="entry name" value="Sec7"/>
    <property type="match status" value="1"/>
</dbReference>
<gene>
    <name evidence="3" type="ORF">EUX98_g6347</name>
</gene>
<sequence length="1341" mass="145962">MTFQPATPTIVPPTPSPNTRHVGSSSSSRTHEPVQDSPEIYYDAENADLQTKRRSMYRAPGTASSPDLATLLRKAKAKENNAEKEARSGNPSLSPLTPNRLHVDDTITKGSRQRPPTGFSSPQSPASPRIGTPLTRGKSKPDIGISPSASGVSSPDWVLTSPRSMSSMKASKSSVRAKTTAFFGKMLGSSSSTRERSRTITSSNSGSSYSAPAVYDTFPPPVPPLPSKELRHRPSAASDAADVFGSSTIRRLSDVQKPLPLIFNGGDATGESGDEVDKSMVIVKERNHTPSPTSTVTHDSSKMPGIAPVARKKRRSMSVSDAELKRAMTAASATNAPLRRSGEPKRSEDTTGWANALSGMLSDFKGETSLLDLDLRDPSTPARRQAYRTKSDKTSTSPSQDIRPTVKPYSSAPIERAPSLSIQSSSGTEESLFNAVLNSPATSPSPPNEPIIPIRKSSLQNSPIRTAAGSAGAAQARSPGLRYGPRSPPGRGGPNFPPVTSPTRSANRLRAQHRSTASSSEPSLVPTRRDDGRVHSLIGASSQQDLATSEILSRFAAQRSSAKKDETTDIGTRGKELATRCWDEDETFLAKDKIAEWLGGQSPINKVALRHYMDFFDFSDLRLDNAFRRLCAKLYLKAESQQVDRILEEFGRRYWDCNPTSIFGSASVVHAVSYSLLLLNTDLHVAELSNRMSKGQFVRNTITAIQMQLQSPRSGSIIEVSPDDWSSVRGGSEASDGRTRLHRSDSITSWNSITREGLMSLGALHPSSTGQLSSPSPLDTPLQTPSSHTPINESKVSVISSGQESKPESIAPVVHDKSWENDMENMLKEIYNSVKNQQILQPIGSVNGARSSTSSLSPHGTVLRSRSLRGGQQDRLTNLKRGSIRGLQAILNQSGGSPYGYDGRASPSPSFATSHEGLHGSTMSIMAPTLGFASNLSHTIIRETREDDQHSIKSDQTMSTNISIADEELALLGPPWAKEGMLCRKQYWESTGKRAKSKNWMDVFVVIQKGELSMFVFGDYGAGAGGVVGGGNWLENAQPVGTVLLAHSLAHALPPPGYNRQRPHCMVLTLSSGGVYFFQAGTDELVNEWVSTCNYWAARQSKEPLAGGVSNMEYGWNRVLDPVSRVRSLSEDGFSVQDADSDVISVRSSRSKHSKHNFPATMRAEKSPWTDRTFINDWKPPMPPSVASNHDEEGQLDALKKHVSSLKHDLQEHNDLRKPMIKLYPSRSSNAAKAQSNWEKRSQYILTEIVKYESYIDSLQSAMSLRLKKRGEKALERALDDDVESTDTNANANPTGKKWKGQIQQDTIEEGEEPPPSAGLSVSPHHFHRREVAETNEDDDI</sequence>
<dbReference type="SMART" id="SM00233">
    <property type="entry name" value="PH"/>
    <property type="match status" value="1"/>
</dbReference>
<feature type="region of interest" description="Disordered" evidence="1">
    <location>
        <begin position="372"/>
        <end position="426"/>
    </location>
</feature>
<dbReference type="SUPFAM" id="SSF48425">
    <property type="entry name" value="Sec7 domain"/>
    <property type="match status" value="1"/>
</dbReference>
<name>A0A4S4MPD2_9APHY</name>
<dbReference type="PANTHER" id="PTHR10663:SF373">
    <property type="entry name" value="PH AND SEC7 DOMAIN-CONTAINING PROTEIN C11E3.11C"/>
    <property type="match status" value="1"/>
</dbReference>
<feature type="region of interest" description="Disordered" evidence="1">
    <location>
        <begin position="285"/>
        <end position="354"/>
    </location>
</feature>
<dbReference type="GO" id="GO:0032012">
    <property type="term" value="P:regulation of ARF protein signal transduction"/>
    <property type="evidence" value="ECO:0007669"/>
    <property type="project" value="InterPro"/>
</dbReference>
<comment type="caution">
    <text evidence="3">The sequence shown here is derived from an EMBL/GenBank/DDBJ whole genome shotgun (WGS) entry which is preliminary data.</text>
</comment>
<dbReference type="GO" id="GO:0005085">
    <property type="term" value="F:guanyl-nucleotide exchange factor activity"/>
    <property type="evidence" value="ECO:0007669"/>
    <property type="project" value="InterPro"/>
</dbReference>
<dbReference type="Gene3D" id="2.30.29.30">
    <property type="entry name" value="Pleckstrin-homology domain (PH domain)/Phosphotyrosine-binding domain (PTB)"/>
    <property type="match status" value="1"/>
</dbReference>
<feature type="domain" description="SEC7" evidence="2">
    <location>
        <begin position="570"/>
        <end position="701"/>
    </location>
</feature>
<organism evidence="3 4">
    <name type="scientific">Antrodiella citrinella</name>
    <dbReference type="NCBI Taxonomy" id="2447956"/>
    <lineage>
        <taxon>Eukaryota</taxon>
        <taxon>Fungi</taxon>
        <taxon>Dikarya</taxon>
        <taxon>Basidiomycota</taxon>
        <taxon>Agaricomycotina</taxon>
        <taxon>Agaricomycetes</taxon>
        <taxon>Polyporales</taxon>
        <taxon>Steccherinaceae</taxon>
        <taxon>Antrodiella</taxon>
    </lineage>
</organism>
<feature type="region of interest" description="Disordered" evidence="1">
    <location>
        <begin position="1277"/>
        <end position="1341"/>
    </location>
</feature>
<dbReference type="PROSITE" id="PS50190">
    <property type="entry name" value="SEC7"/>
    <property type="match status" value="1"/>
</dbReference>
<evidence type="ECO:0000313" key="4">
    <source>
        <dbReference type="Proteomes" id="UP000308730"/>
    </source>
</evidence>
<dbReference type="InterPro" id="IPR011993">
    <property type="entry name" value="PH-like_dom_sf"/>
</dbReference>